<comment type="caution">
    <text evidence="2">The sequence shown here is derived from an EMBL/GenBank/DDBJ whole genome shotgun (WGS) entry which is preliminary data.</text>
</comment>
<feature type="signal peptide" evidence="1">
    <location>
        <begin position="1"/>
        <end position="17"/>
    </location>
</feature>
<gene>
    <name evidence="2" type="ORF">AGOR_G00226590</name>
</gene>
<name>A0A8T3CKH9_9TELE</name>
<accession>A0A8T3CKH9</accession>
<keyword evidence="3" id="KW-1185">Reference proteome</keyword>
<organism evidence="2 3">
    <name type="scientific">Albula goreensis</name>
    <dbReference type="NCBI Taxonomy" id="1534307"/>
    <lineage>
        <taxon>Eukaryota</taxon>
        <taxon>Metazoa</taxon>
        <taxon>Chordata</taxon>
        <taxon>Craniata</taxon>
        <taxon>Vertebrata</taxon>
        <taxon>Euteleostomi</taxon>
        <taxon>Actinopterygii</taxon>
        <taxon>Neopterygii</taxon>
        <taxon>Teleostei</taxon>
        <taxon>Albuliformes</taxon>
        <taxon>Albulidae</taxon>
        <taxon>Albula</taxon>
    </lineage>
</organism>
<protein>
    <recommendedName>
        <fullName evidence="4">Secreted protein</fullName>
    </recommendedName>
</protein>
<dbReference type="AlphaFoldDB" id="A0A8T3CKH9"/>
<feature type="chain" id="PRO_5035837551" description="Secreted protein" evidence="1">
    <location>
        <begin position="18"/>
        <end position="67"/>
    </location>
</feature>
<evidence type="ECO:0000313" key="3">
    <source>
        <dbReference type="Proteomes" id="UP000829720"/>
    </source>
</evidence>
<sequence>MLFCGASFAYLVLCGSACLSFLCCRTPVKWHILSMEGEHGKTSKRHHDTRYCLSDHENRQFLKKGYR</sequence>
<evidence type="ECO:0000256" key="1">
    <source>
        <dbReference type="SAM" id="SignalP"/>
    </source>
</evidence>
<proteinExistence type="predicted"/>
<keyword evidence="1" id="KW-0732">Signal</keyword>
<evidence type="ECO:0008006" key="4">
    <source>
        <dbReference type="Google" id="ProtNLM"/>
    </source>
</evidence>
<dbReference type="EMBL" id="JAERUA010000022">
    <property type="protein sequence ID" value="KAI1884457.1"/>
    <property type="molecule type" value="Genomic_DNA"/>
</dbReference>
<reference evidence="2" key="1">
    <citation type="submission" date="2021-01" db="EMBL/GenBank/DDBJ databases">
        <authorList>
            <person name="Zahm M."/>
            <person name="Roques C."/>
            <person name="Cabau C."/>
            <person name="Klopp C."/>
            <person name="Donnadieu C."/>
            <person name="Jouanno E."/>
            <person name="Lampietro C."/>
            <person name="Louis A."/>
            <person name="Herpin A."/>
            <person name="Echchiki A."/>
            <person name="Berthelot C."/>
            <person name="Parey E."/>
            <person name="Roest-Crollius H."/>
            <person name="Braasch I."/>
            <person name="Postlethwait J."/>
            <person name="Bobe J."/>
            <person name="Montfort J."/>
            <person name="Bouchez O."/>
            <person name="Begum T."/>
            <person name="Mejri S."/>
            <person name="Adams A."/>
            <person name="Chen W.-J."/>
            <person name="Guiguen Y."/>
        </authorList>
    </citation>
    <scope>NUCLEOTIDE SEQUENCE</scope>
    <source>
        <tissue evidence="2">Blood</tissue>
    </source>
</reference>
<dbReference type="Proteomes" id="UP000829720">
    <property type="component" value="Unassembled WGS sequence"/>
</dbReference>
<evidence type="ECO:0000313" key="2">
    <source>
        <dbReference type="EMBL" id="KAI1884457.1"/>
    </source>
</evidence>